<organism evidence="2 3">
    <name type="scientific">Wickerhamomyces mucosus</name>
    <dbReference type="NCBI Taxonomy" id="1378264"/>
    <lineage>
        <taxon>Eukaryota</taxon>
        <taxon>Fungi</taxon>
        <taxon>Dikarya</taxon>
        <taxon>Ascomycota</taxon>
        <taxon>Saccharomycotina</taxon>
        <taxon>Saccharomycetes</taxon>
        <taxon>Phaffomycetales</taxon>
        <taxon>Wickerhamomycetaceae</taxon>
        <taxon>Wickerhamomyces</taxon>
    </lineage>
</organism>
<dbReference type="Proteomes" id="UP000769528">
    <property type="component" value="Unassembled WGS sequence"/>
</dbReference>
<keyword evidence="1" id="KW-0472">Membrane</keyword>
<keyword evidence="3" id="KW-1185">Reference proteome</keyword>
<evidence type="ECO:0000313" key="3">
    <source>
        <dbReference type="Proteomes" id="UP000769528"/>
    </source>
</evidence>
<name>A0A9P8T770_9ASCO</name>
<keyword evidence="1" id="KW-0812">Transmembrane</keyword>
<dbReference type="AlphaFoldDB" id="A0A9P8T770"/>
<reference evidence="2" key="2">
    <citation type="submission" date="2021-01" db="EMBL/GenBank/DDBJ databases">
        <authorList>
            <person name="Schikora-Tamarit M.A."/>
        </authorList>
    </citation>
    <scope>NUCLEOTIDE SEQUENCE</scope>
    <source>
        <strain evidence="2">CBS6341</strain>
    </source>
</reference>
<evidence type="ECO:0000313" key="2">
    <source>
        <dbReference type="EMBL" id="KAH3667850.1"/>
    </source>
</evidence>
<proteinExistence type="predicted"/>
<accession>A0A9P8T770</accession>
<feature type="transmembrane region" description="Helical" evidence="1">
    <location>
        <begin position="90"/>
        <end position="115"/>
    </location>
</feature>
<keyword evidence="1" id="KW-1133">Transmembrane helix</keyword>
<protein>
    <submittedName>
        <fullName evidence="2">Uncharacterized protein</fullName>
    </submittedName>
</protein>
<gene>
    <name evidence="2" type="ORF">WICMUC_005250</name>
</gene>
<comment type="caution">
    <text evidence="2">The sequence shown here is derived from an EMBL/GenBank/DDBJ whole genome shotgun (WGS) entry which is preliminary data.</text>
</comment>
<dbReference type="EMBL" id="JAEUBF010001377">
    <property type="protein sequence ID" value="KAH3667850.1"/>
    <property type="molecule type" value="Genomic_DNA"/>
</dbReference>
<evidence type="ECO:0000256" key="1">
    <source>
        <dbReference type="SAM" id="Phobius"/>
    </source>
</evidence>
<sequence length="170" mass="18018">MPNFGLLNADFSSVITVLLDSPSLCLTVLELEVVDDGFDDLRSSPFDSASFLNAGTLVGGLCNVVTANGTEGFRFDTALPSKTVSSLDSLIFFGSFSFIAVTGTSGFFPFSLVLITTFSKLDCEPALGPRLFEIGIKEIFALLKSKLAKALLVLFGGLTEDHGTLTGWDG</sequence>
<reference evidence="2" key="1">
    <citation type="journal article" date="2021" name="Open Biol.">
        <title>Shared evolutionary footprints suggest mitochondrial oxidative damage underlies multiple complex I losses in fungi.</title>
        <authorList>
            <person name="Schikora-Tamarit M.A."/>
            <person name="Marcet-Houben M."/>
            <person name="Nosek J."/>
            <person name="Gabaldon T."/>
        </authorList>
    </citation>
    <scope>NUCLEOTIDE SEQUENCE</scope>
    <source>
        <strain evidence="2">CBS6341</strain>
    </source>
</reference>